<proteinExistence type="predicted"/>
<evidence type="ECO:0000256" key="1">
    <source>
        <dbReference type="SAM" id="MobiDB-lite"/>
    </source>
</evidence>
<evidence type="ECO:0000313" key="2">
    <source>
        <dbReference type="EMBL" id="KAJ8706548.1"/>
    </source>
</evidence>
<dbReference type="Proteomes" id="UP001231518">
    <property type="component" value="Chromosome 32"/>
</dbReference>
<keyword evidence="4" id="KW-1185">Reference proteome</keyword>
<dbReference type="AlphaFoldDB" id="A0AAD8DLP6"/>
<name>A0AAD8DLP6_MYTSE</name>
<feature type="region of interest" description="Disordered" evidence="1">
    <location>
        <begin position="26"/>
        <end position="52"/>
    </location>
</feature>
<evidence type="ECO:0000313" key="3">
    <source>
        <dbReference type="EMBL" id="KAJ8708908.1"/>
    </source>
</evidence>
<dbReference type="Proteomes" id="UP001231518">
    <property type="component" value="Chromosome 30"/>
</dbReference>
<evidence type="ECO:0000313" key="4">
    <source>
        <dbReference type="Proteomes" id="UP001231518"/>
    </source>
</evidence>
<dbReference type="EMBL" id="JARGEI010000025">
    <property type="protein sequence ID" value="KAJ8708908.1"/>
    <property type="molecule type" value="Genomic_DNA"/>
</dbReference>
<gene>
    <name evidence="2" type="ORF">PYW07_012626</name>
    <name evidence="3" type="ORF">PYW07_013512</name>
</gene>
<reference evidence="3" key="1">
    <citation type="submission" date="2023-03" db="EMBL/GenBank/DDBJ databases">
        <title>Chromosome-level genomes of two armyworms, Mythimna separata and Mythimna loreyi, provide insights into the biosynthesis and reception of sex pheromones.</title>
        <authorList>
            <person name="Zhao H."/>
        </authorList>
    </citation>
    <scope>NUCLEOTIDE SEQUENCE</scope>
    <source>
        <strain evidence="3">BeijingLab</strain>
        <tissue evidence="3">Pupa</tissue>
    </source>
</reference>
<organism evidence="3 4">
    <name type="scientific">Mythimna separata</name>
    <name type="common">Oriental armyworm</name>
    <name type="synonym">Pseudaletia separata</name>
    <dbReference type="NCBI Taxonomy" id="271217"/>
    <lineage>
        <taxon>Eukaryota</taxon>
        <taxon>Metazoa</taxon>
        <taxon>Ecdysozoa</taxon>
        <taxon>Arthropoda</taxon>
        <taxon>Hexapoda</taxon>
        <taxon>Insecta</taxon>
        <taxon>Pterygota</taxon>
        <taxon>Neoptera</taxon>
        <taxon>Endopterygota</taxon>
        <taxon>Lepidoptera</taxon>
        <taxon>Glossata</taxon>
        <taxon>Ditrysia</taxon>
        <taxon>Noctuoidea</taxon>
        <taxon>Noctuidae</taxon>
        <taxon>Noctuinae</taxon>
        <taxon>Hadenini</taxon>
        <taxon>Mythimna</taxon>
    </lineage>
</organism>
<comment type="caution">
    <text evidence="3">The sequence shown here is derived from an EMBL/GenBank/DDBJ whole genome shotgun (WGS) entry which is preliminary data.</text>
</comment>
<sequence>MAARQNWCVGREDAPEDFDELLRDTDSEDEGEAEYLLEEEPEEQEAEHDEPEYLDQEFLEPDPEIKPAACSALVIRTSPRVIIFFFTGKSPNTPQPWCGIILQLKSTCK</sequence>
<dbReference type="EMBL" id="JARGEI010000028">
    <property type="protein sequence ID" value="KAJ8706548.1"/>
    <property type="molecule type" value="Genomic_DNA"/>
</dbReference>
<accession>A0AAD8DLP6</accession>
<protein>
    <submittedName>
        <fullName evidence="3">Uncharacterized protein</fullName>
    </submittedName>
</protein>